<dbReference type="PATRIC" id="fig|571915.4.peg.166"/>
<protein>
    <submittedName>
        <fullName evidence="1">Uncharacterized protein</fullName>
    </submittedName>
</protein>
<proteinExistence type="predicted"/>
<evidence type="ECO:0000313" key="1">
    <source>
        <dbReference type="EMBL" id="AKK04516.1"/>
    </source>
</evidence>
<dbReference type="RefSeq" id="WP_047260920.1">
    <property type="nucleotide sequence ID" value="NZ_CP011542.1"/>
</dbReference>
<gene>
    <name evidence="1" type="ORF">CMUST_00825</name>
</gene>
<dbReference type="OrthoDB" id="495620at2"/>
<dbReference type="AlphaFoldDB" id="A0A0G3GTK9"/>
<dbReference type="Proteomes" id="UP000035199">
    <property type="component" value="Chromosome"/>
</dbReference>
<evidence type="ECO:0000313" key="2">
    <source>
        <dbReference type="Proteomes" id="UP000035199"/>
    </source>
</evidence>
<keyword evidence="2" id="KW-1185">Reference proteome</keyword>
<dbReference type="STRING" id="571915.CMUST_00825"/>
<dbReference type="KEGG" id="cmv:CMUST_00825"/>
<reference evidence="1 2" key="1">
    <citation type="journal article" date="2015" name="Genome Announc.">
        <title>Complete Genome Sequence of the Type Strain Corynebacterium mustelae DSM 45274, Isolated from Various Tissues of a Male Ferret with Lethal Sepsis.</title>
        <authorList>
            <person name="Ruckert C."/>
            <person name="Eimer J."/>
            <person name="Winkler A."/>
            <person name="Tauch A."/>
        </authorList>
    </citation>
    <scope>NUCLEOTIDE SEQUENCE [LARGE SCALE GENOMIC DNA]</scope>
    <source>
        <strain evidence="1 2">DSM 45274</strain>
    </source>
</reference>
<organism evidence="1 2">
    <name type="scientific">Corynebacterium mustelae</name>
    <dbReference type="NCBI Taxonomy" id="571915"/>
    <lineage>
        <taxon>Bacteria</taxon>
        <taxon>Bacillati</taxon>
        <taxon>Actinomycetota</taxon>
        <taxon>Actinomycetes</taxon>
        <taxon>Mycobacteriales</taxon>
        <taxon>Corynebacteriaceae</taxon>
        <taxon>Corynebacterium</taxon>
    </lineage>
</organism>
<reference evidence="2" key="2">
    <citation type="submission" date="2015-05" db="EMBL/GenBank/DDBJ databases">
        <title>Complete genome sequence of Corynebacterium mustelae DSM 45274, isolated from various tissues of a male ferret with lethal sepsis.</title>
        <authorList>
            <person name="Ruckert C."/>
            <person name="Albersmeier A."/>
            <person name="Winkler A."/>
            <person name="Tauch A."/>
        </authorList>
    </citation>
    <scope>NUCLEOTIDE SEQUENCE [LARGE SCALE GENOMIC DNA]</scope>
    <source>
        <strain evidence="2">DSM 45274</strain>
    </source>
</reference>
<accession>A0A0G3GTK9</accession>
<dbReference type="EMBL" id="CP011542">
    <property type="protein sequence ID" value="AKK04516.1"/>
    <property type="molecule type" value="Genomic_DNA"/>
</dbReference>
<name>A0A0G3GTK9_9CORY</name>
<sequence length="195" mass="21837">MTDDDFGLFCSRYVVFGRDWIGCDDAARSAEETQLIVDELLAREGERLAAVESALSGVLPFDSSMDKVVALGQLLAKSRVVNGDRRESEVTLSLAHDFGCALHRLLHEVDPEITWRFQRRAKRAVSFNRPVLARDDTFEGDRYIDAIIDSYAAVNFAFMRDLDPVDRLFSKISRLAESQFQVDVAFPECGSGVHG</sequence>